<keyword evidence="1" id="KW-0597">Phosphoprotein</keyword>
<dbReference type="GO" id="GO:0004540">
    <property type="term" value="F:RNA nuclease activity"/>
    <property type="evidence" value="ECO:0007669"/>
    <property type="project" value="InterPro"/>
</dbReference>
<accession>A0A372NUV9</accession>
<evidence type="ECO:0000256" key="6">
    <source>
        <dbReference type="ARBA" id="ARBA00024207"/>
    </source>
</evidence>
<comment type="similarity">
    <text evidence="6">Belongs to the HepT RNase toxin family.</text>
</comment>
<dbReference type="OrthoDB" id="955324at2"/>
<dbReference type="PANTHER" id="PTHR34139:SF1">
    <property type="entry name" value="RNASE MJ1380-RELATED"/>
    <property type="match status" value="1"/>
</dbReference>
<name>A0A372NUV9_9SPHI</name>
<dbReference type="GO" id="GO:0016787">
    <property type="term" value="F:hydrolase activity"/>
    <property type="evidence" value="ECO:0007669"/>
    <property type="project" value="UniProtKB-KW"/>
</dbReference>
<dbReference type="Proteomes" id="UP000264217">
    <property type="component" value="Unassembled WGS sequence"/>
</dbReference>
<organism evidence="7 8">
    <name type="scientific">Mucilaginibacter conchicola</name>
    <dbReference type="NCBI Taxonomy" id="2303333"/>
    <lineage>
        <taxon>Bacteria</taxon>
        <taxon>Pseudomonadati</taxon>
        <taxon>Bacteroidota</taxon>
        <taxon>Sphingobacteriia</taxon>
        <taxon>Sphingobacteriales</taxon>
        <taxon>Sphingobacteriaceae</taxon>
        <taxon>Mucilaginibacter</taxon>
    </lineage>
</organism>
<keyword evidence="8" id="KW-1185">Reference proteome</keyword>
<dbReference type="Gene3D" id="1.20.120.580">
    <property type="entry name" value="bsu32300-like"/>
    <property type="match status" value="1"/>
</dbReference>
<dbReference type="InterPro" id="IPR051813">
    <property type="entry name" value="HepT_RNase_toxin"/>
</dbReference>
<protein>
    <submittedName>
        <fullName evidence="7">DUF86 domain-containing protein</fullName>
    </submittedName>
</protein>
<evidence type="ECO:0000256" key="4">
    <source>
        <dbReference type="ARBA" id="ARBA00022741"/>
    </source>
</evidence>
<evidence type="ECO:0000256" key="2">
    <source>
        <dbReference type="ARBA" id="ARBA00022649"/>
    </source>
</evidence>
<dbReference type="GO" id="GO:0110001">
    <property type="term" value="C:toxin-antitoxin complex"/>
    <property type="evidence" value="ECO:0007669"/>
    <property type="project" value="InterPro"/>
</dbReference>
<keyword evidence="4" id="KW-0547">Nucleotide-binding</keyword>
<evidence type="ECO:0000313" key="8">
    <source>
        <dbReference type="Proteomes" id="UP000264217"/>
    </source>
</evidence>
<evidence type="ECO:0000256" key="3">
    <source>
        <dbReference type="ARBA" id="ARBA00022722"/>
    </source>
</evidence>
<sequence>MRGKIGDRQRLLHIVDAITEIETYTNQTDLQLFLQNSMMRFACVKQIEIIGEAANYISAETKALFSDLEWKQIIGMRHILVHEYFGVDFHLIWQVIIQDLPQLKQKVNAVLNTLS</sequence>
<dbReference type="InterPro" id="IPR008201">
    <property type="entry name" value="HepT-like"/>
</dbReference>
<evidence type="ECO:0000256" key="5">
    <source>
        <dbReference type="ARBA" id="ARBA00022801"/>
    </source>
</evidence>
<dbReference type="Pfam" id="PF01934">
    <property type="entry name" value="HepT-like"/>
    <property type="match status" value="1"/>
</dbReference>
<dbReference type="InterPro" id="IPR037038">
    <property type="entry name" value="HepT-like_sf"/>
</dbReference>
<keyword evidence="5" id="KW-0378">Hydrolase</keyword>
<dbReference type="PANTHER" id="PTHR34139">
    <property type="entry name" value="UPF0331 PROTEIN MJ0127"/>
    <property type="match status" value="1"/>
</dbReference>
<dbReference type="RefSeq" id="WP_117392704.1">
    <property type="nucleotide sequence ID" value="NZ_QWDC01000002.1"/>
</dbReference>
<keyword evidence="3" id="KW-0540">Nuclease</keyword>
<comment type="caution">
    <text evidence="7">The sequence shown here is derived from an EMBL/GenBank/DDBJ whole genome shotgun (WGS) entry which is preliminary data.</text>
</comment>
<gene>
    <name evidence="7" type="ORF">D0C36_16550</name>
</gene>
<dbReference type="AlphaFoldDB" id="A0A372NUV9"/>
<keyword evidence="2" id="KW-1277">Toxin-antitoxin system</keyword>
<dbReference type="EMBL" id="QWDC01000002">
    <property type="protein sequence ID" value="RFZ92995.1"/>
    <property type="molecule type" value="Genomic_DNA"/>
</dbReference>
<proteinExistence type="inferred from homology"/>
<evidence type="ECO:0000256" key="1">
    <source>
        <dbReference type="ARBA" id="ARBA00022553"/>
    </source>
</evidence>
<evidence type="ECO:0000313" key="7">
    <source>
        <dbReference type="EMBL" id="RFZ92995.1"/>
    </source>
</evidence>
<reference evidence="7 8" key="1">
    <citation type="submission" date="2018-08" db="EMBL/GenBank/DDBJ databases">
        <title>Mucilaginibacter sp. MYSH2.</title>
        <authorList>
            <person name="Seo T."/>
        </authorList>
    </citation>
    <scope>NUCLEOTIDE SEQUENCE [LARGE SCALE GENOMIC DNA]</scope>
    <source>
        <strain evidence="7 8">MYSH2</strain>
    </source>
</reference>
<dbReference type="GO" id="GO:0000166">
    <property type="term" value="F:nucleotide binding"/>
    <property type="evidence" value="ECO:0007669"/>
    <property type="project" value="UniProtKB-KW"/>
</dbReference>